<protein>
    <recommendedName>
        <fullName evidence="3">HAT C-terminal dimerisation domain-containing protein</fullName>
    </recommendedName>
</protein>
<dbReference type="AlphaFoldDB" id="A0A139WE37"/>
<dbReference type="SUPFAM" id="SSF53098">
    <property type="entry name" value="Ribonuclease H-like"/>
    <property type="match status" value="1"/>
</dbReference>
<dbReference type="OMA" id="WQHWIRS"/>
<evidence type="ECO:0000313" key="2">
    <source>
        <dbReference type="Proteomes" id="UP000007266"/>
    </source>
</evidence>
<name>A0A139WE37_TRICA</name>
<dbReference type="InParanoid" id="A0A139WE37"/>
<evidence type="ECO:0008006" key="3">
    <source>
        <dbReference type="Google" id="ProtNLM"/>
    </source>
</evidence>
<proteinExistence type="predicted"/>
<gene>
    <name evidence="1" type="primary">AUGUSTUS-3.0.2_33894</name>
    <name evidence="1" type="ORF">TcasGA2_TC033894</name>
</gene>
<dbReference type="Proteomes" id="UP000007266">
    <property type="component" value="Linkage group 7"/>
</dbReference>
<reference evidence="1 2" key="1">
    <citation type="journal article" date="2008" name="Nature">
        <title>The genome of the model beetle and pest Tribolium castaneum.</title>
        <authorList>
            <consortium name="Tribolium Genome Sequencing Consortium"/>
            <person name="Richards S."/>
            <person name="Gibbs R.A."/>
            <person name="Weinstock G.M."/>
            <person name="Brown S.J."/>
            <person name="Denell R."/>
            <person name="Beeman R.W."/>
            <person name="Gibbs R."/>
            <person name="Beeman R.W."/>
            <person name="Brown S.J."/>
            <person name="Bucher G."/>
            <person name="Friedrich M."/>
            <person name="Grimmelikhuijzen C.J."/>
            <person name="Klingler M."/>
            <person name="Lorenzen M."/>
            <person name="Richards S."/>
            <person name="Roth S."/>
            <person name="Schroder R."/>
            <person name="Tautz D."/>
            <person name="Zdobnov E.M."/>
            <person name="Muzny D."/>
            <person name="Gibbs R.A."/>
            <person name="Weinstock G.M."/>
            <person name="Attaway T."/>
            <person name="Bell S."/>
            <person name="Buhay C.J."/>
            <person name="Chandrabose M.N."/>
            <person name="Chavez D."/>
            <person name="Clerk-Blankenburg K.P."/>
            <person name="Cree A."/>
            <person name="Dao M."/>
            <person name="Davis C."/>
            <person name="Chacko J."/>
            <person name="Dinh H."/>
            <person name="Dugan-Rocha S."/>
            <person name="Fowler G."/>
            <person name="Garner T.T."/>
            <person name="Garnes J."/>
            <person name="Gnirke A."/>
            <person name="Hawes A."/>
            <person name="Hernandez J."/>
            <person name="Hines S."/>
            <person name="Holder M."/>
            <person name="Hume J."/>
            <person name="Jhangiani S.N."/>
            <person name="Joshi V."/>
            <person name="Khan Z.M."/>
            <person name="Jackson L."/>
            <person name="Kovar C."/>
            <person name="Kowis A."/>
            <person name="Lee S."/>
            <person name="Lewis L.R."/>
            <person name="Margolis J."/>
            <person name="Morgan M."/>
            <person name="Nazareth L.V."/>
            <person name="Nguyen N."/>
            <person name="Okwuonu G."/>
            <person name="Parker D."/>
            <person name="Richards S."/>
            <person name="Ruiz S.J."/>
            <person name="Santibanez J."/>
            <person name="Savard J."/>
            <person name="Scherer S.E."/>
            <person name="Schneider B."/>
            <person name="Sodergren E."/>
            <person name="Tautz D."/>
            <person name="Vattahil S."/>
            <person name="Villasana D."/>
            <person name="White C.S."/>
            <person name="Wright R."/>
            <person name="Park Y."/>
            <person name="Beeman R.W."/>
            <person name="Lord J."/>
            <person name="Oppert B."/>
            <person name="Lorenzen M."/>
            <person name="Brown S."/>
            <person name="Wang L."/>
            <person name="Savard J."/>
            <person name="Tautz D."/>
            <person name="Richards S."/>
            <person name="Weinstock G."/>
            <person name="Gibbs R.A."/>
            <person name="Liu Y."/>
            <person name="Worley K."/>
            <person name="Weinstock G."/>
            <person name="Elsik C.G."/>
            <person name="Reese J.T."/>
            <person name="Elhaik E."/>
            <person name="Landan G."/>
            <person name="Graur D."/>
            <person name="Arensburger P."/>
            <person name="Atkinson P."/>
            <person name="Beeman R.W."/>
            <person name="Beidler J."/>
            <person name="Brown S.J."/>
            <person name="Demuth J.P."/>
            <person name="Drury D.W."/>
            <person name="Du Y.Z."/>
            <person name="Fujiwara H."/>
            <person name="Lorenzen M."/>
            <person name="Maselli V."/>
            <person name="Osanai M."/>
            <person name="Park Y."/>
            <person name="Robertson H.M."/>
            <person name="Tu Z."/>
            <person name="Wang J.J."/>
            <person name="Wang S."/>
            <person name="Richards S."/>
            <person name="Song H."/>
            <person name="Zhang L."/>
            <person name="Sodergren E."/>
            <person name="Werner D."/>
            <person name="Stanke M."/>
            <person name="Morgenstern B."/>
            <person name="Solovyev V."/>
            <person name="Kosarev P."/>
            <person name="Brown G."/>
            <person name="Chen H.C."/>
            <person name="Ermolaeva O."/>
            <person name="Hlavina W."/>
            <person name="Kapustin Y."/>
            <person name="Kiryutin B."/>
            <person name="Kitts P."/>
            <person name="Maglott D."/>
            <person name="Pruitt K."/>
            <person name="Sapojnikov V."/>
            <person name="Souvorov A."/>
            <person name="Mackey A.J."/>
            <person name="Waterhouse R.M."/>
            <person name="Wyder S."/>
            <person name="Zdobnov E.M."/>
            <person name="Zdobnov E.M."/>
            <person name="Wyder S."/>
            <person name="Kriventseva E.V."/>
            <person name="Kadowaki T."/>
            <person name="Bork P."/>
            <person name="Aranda M."/>
            <person name="Bao R."/>
            <person name="Beermann A."/>
            <person name="Berns N."/>
            <person name="Bolognesi R."/>
            <person name="Bonneton F."/>
            <person name="Bopp D."/>
            <person name="Brown S.J."/>
            <person name="Bucher G."/>
            <person name="Butts T."/>
            <person name="Chaumot A."/>
            <person name="Denell R.E."/>
            <person name="Ferrier D.E."/>
            <person name="Friedrich M."/>
            <person name="Gordon C.M."/>
            <person name="Jindra M."/>
            <person name="Klingler M."/>
            <person name="Lan Q."/>
            <person name="Lattorff H.M."/>
            <person name="Laudet V."/>
            <person name="von Levetsow C."/>
            <person name="Liu Z."/>
            <person name="Lutz R."/>
            <person name="Lynch J.A."/>
            <person name="da Fonseca R.N."/>
            <person name="Posnien N."/>
            <person name="Reuter R."/>
            <person name="Roth S."/>
            <person name="Savard J."/>
            <person name="Schinko J.B."/>
            <person name="Schmitt C."/>
            <person name="Schoppmeier M."/>
            <person name="Schroder R."/>
            <person name="Shippy T.D."/>
            <person name="Simonnet F."/>
            <person name="Marques-Souza H."/>
            <person name="Tautz D."/>
            <person name="Tomoyasu Y."/>
            <person name="Trauner J."/>
            <person name="Van der Zee M."/>
            <person name="Vervoort M."/>
            <person name="Wittkopp N."/>
            <person name="Wimmer E.A."/>
            <person name="Yang X."/>
            <person name="Jones A.K."/>
            <person name="Sattelle D.B."/>
            <person name="Ebert P.R."/>
            <person name="Nelson D."/>
            <person name="Scott J.G."/>
            <person name="Beeman R.W."/>
            <person name="Muthukrishnan S."/>
            <person name="Kramer K.J."/>
            <person name="Arakane Y."/>
            <person name="Beeman R.W."/>
            <person name="Zhu Q."/>
            <person name="Hogenkamp D."/>
            <person name="Dixit R."/>
            <person name="Oppert B."/>
            <person name="Jiang H."/>
            <person name="Zou Z."/>
            <person name="Marshall J."/>
            <person name="Elpidina E."/>
            <person name="Vinokurov K."/>
            <person name="Oppert C."/>
            <person name="Zou Z."/>
            <person name="Evans J."/>
            <person name="Lu Z."/>
            <person name="Zhao P."/>
            <person name="Sumathipala N."/>
            <person name="Altincicek B."/>
            <person name="Vilcinskas A."/>
            <person name="Williams M."/>
            <person name="Hultmark D."/>
            <person name="Hetru C."/>
            <person name="Jiang H."/>
            <person name="Grimmelikhuijzen C.J."/>
            <person name="Hauser F."/>
            <person name="Cazzamali G."/>
            <person name="Williamson M."/>
            <person name="Park Y."/>
            <person name="Li B."/>
            <person name="Tanaka Y."/>
            <person name="Predel R."/>
            <person name="Neupert S."/>
            <person name="Schachtner J."/>
            <person name="Verleyen P."/>
            <person name="Raible F."/>
            <person name="Bork P."/>
            <person name="Friedrich M."/>
            <person name="Walden K.K."/>
            <person name="Robertson H.M."/>
            <person name="Angeli S."/>
            <person name="Foret S."/>
            <person name="Bucher G."/>
            <person name="Schuetz S."/>
            <person name="Maleszka R."/>
            <person name="Wimmer E.A."/>
            <person name="Beeman R.W."/>
            <person name="Lorenzen M."/>
            <person name="Tomoyasu Y."/>
            <person name="Miller S.C."/>
            <person name="Grossmann D."/>
            <person name="Bucher G."/>
        </authorList>
    </citation>
    <scope>NUCLEOTIDE SEQUENCE [LARGE SCALE GENOMIC DNA]</scope>
    <source>
        <strain evidence="1 2">Georgia GA2</strain>
    </source>
</reference>
<sequence>MCTSGDGTAMFGTLTDFVFTILGLPHSSANVERIFSAINIMKNKQRNKLAAPSISGLLNTKELIGNQNECFNFQIDEKLASHMTAANLYES</sequence>
<reference evidence="1 2" key="2">
    <citation type="journal article" date="2010" name="Nucleic Acids Res.">
        <title>BeetleBase in 2010: revisions to provide comprehensive genomic information for Tribolium castaneum.</title>
        <authorList>
            <person name="Kim H.S."/>
            <person name="Murphy T."/>
            <person name="Xia J."/>
            <person name="Caragea D."/>
            <person name="Park Y."/>
            <person name="Beeman R.W."/>
            <person name="Lorenzen M.D."/>
            <person name="Butcher S."/>
            <person name="Manak J.R."/>
            <person name="Brown S.J."/>
        </authorList>
    </citation>
    <scope>NUCLEOTIDE SEQUENCE [LARGE SCALE GENOMIC DNA]</scope>
    <source>
        <strain evidence="1 2">Georgia GA2</strain>
    </source>
</reference>
<keyword evidence="2" id="KW-1185">Reference proteome</keyword>
<dbReference type="InterPro" id="IPR012337">
    <property type="entry name" value="RNaseH-like_sf"/>
</dbReference>
<dbReference type="EMBL" id="KQ971355">
    <property type="protein sequence ID" value="KYB26213.1"/>
    <property type="molecule type" value="Genomic_DNA"/>
</dbReference>
<organism evidence="1 2">
    <name type="scientific">Tribolium castaneum</name>
    <name type="common">Red flour beetle</name>
    <dbReference type="NCBI Taxonomy" id="7070"/>
    <lineage>
        <taxon>Eukaryota</taxon>
        <taxon>Metazoa</taxon>
        <taxon>Ecdysozoa</taxon>
        <taxon>Arthropoda</taxon>
        <taxon>Hexapoda</taxon>
        <taxon>Insecta</taxon>
        <taxon>Pterygota</taxon>
        <taxon>Neoptera</taxon>
        <taxon>Endopterygota</taxon>
        <taxon>Coleoptera</taxon>
        <taxon>Polyphaga</taxon>
        <taxon>Cucujiformia</taxon>
        <taxon>Tenebrionidae</taxon>
        <taxon>Tenebrionidae incertae sedis</taxon>
        <taxon>Tribolium</taxon>
    </lineage>
</organism>
<accession>A0A139WE37</accession>
<evidence type="ECO:0000313" key="1">
    <source>
        <dbReference type="EMBL" id="KYB26213.1"/>
    </source>
</evidence>